<comment type="caution">
    <text evidence="7">The sequence shown here is derived from an EMBL/GenBank/DDBJ whole genome shotgun (WGS) entry which is preliminary data.</text>
</comment>
<dbReference type="AlphaFoldDB" id="A0A072P2S9"/>
<dbReference type="PROSITE" id="PS00463">
    <property type="entry name" value="ZN2_CY6_FUNGAL_1"/>
    <property type="match status" value="1"/>
</dbReference>
<sequence length="517" mass="57197">MATRSRHGCLDCKRAKVKCDEIHPSCGTCKRRGRQCSGYAQVTKAHKARASLTGQTPSNSAASPLVTTIPAEDQVNGVGEGTVQASPAVGSPMVTDDLAIAPFSPFSTEIAPTPVPQLFKTMSNIPPGTVHPSDEPFIEVYFTRHPTELVFGSEFVNEMNSCVLKVFQNSPMAVGDSLSAIGEAYLKDHKSQAMVPVPNRRARILARLRSLDSQGVSLELLLTVMLGLCAVELIDTSEKPEKMSALPSLLDNLSMMLDHHINRGFELTQLSKYFIRALARQDMMISLVRFHRPRIPTSYWLDDHSKEHADRFMGYTGTLMPILGDLCALAEDIRTPIPDGLLSPNSEDLTFSMALHDPIILVERAAQLQSQLELWHPTVDSTLSFQSSRKFLMHANAYRSAALLYLHRLINPAGSSVEADQAALTMAYEVMVHTSGEDDDLKMSLWPIFLAACEVSNEADRMTASYMLGAVCRARKTVTSTRTRAFVINRVWNARDNAIDWNWMTLSEQHPNDLLPI</sequence>
<keyword evidence="3" id="KW-0238">DNA-binding</keyword>
<dbReference type="RefSeq" id="XP_013256994.1">
    <property type="nucleotide sequence ID" value="XM_013401540.1"/>
</dbReference>
<keyword evidence="5" id="KW-0539">Nucleus</keyword>
<comment type="subcellular location">
    <subcellularLocation>
        <location evidence="1">Nucleus</location>
    </subcellularLocation>
</comment>
<dbReference type="InterPro" id="IPR021858">
    <property type="entry name" value="Fun_TF"/>
</dbReference>
<evidence type="ECO:0000256" key="4">
    <source>
        <dbReference type="ARBA" id="ARBA00023163"/>
    </source>
</evidence>
<evidence type="ECO:0000256" key="5">
    <source>
        <dbReference type="ARBA" id="ARBA00023242"/>
    </source>
</evidence>
<dbReference type="Pfam" id="PF00172">
    <property type="entry name" value="Zn_clus"/>
    <property type="match status" value="1"/>
</dbReference>
<proteinExistence type="predicted"/>
<dbReference type="STRING" id="1182545.A0A072P2S9"/>
<dbReference type="CDD" id="cd00067">
    <property type="entry name" value="GAL4"/>
    <property type="match status" value="1"/>
</dbReference>
<dbReference type="VEuPathDB" id="FungiDB:A1O9_09570"/>
<evidence type="ECO:0000256" key="3">
    <source>
        <dbReference type="ARBA" id="ARBA00023125"/>
    </source>
</evidence>
<keyword evidence="8" id="KW-1185">Reference proteome</keyword>
<evidence type="ECO:0000256" key="2">
    <source>
        <dbReference type="ARBA" id="ARBA00023015"/>
    </source>
</evidence>
<keyword evidence="4" id="KW-0804">Transcription</keyword>
<gene>
    <name evidence="7" type="ORF">A1O9_09570</name>
</gene>
<dbReference type="GO" id="GO:0008270">
    <property type="term" value="F:zinc ion binding"/>
    <property type="evidence" value="ECO:0007669"/>
    <property type="project" value="InterPro"/>
</dbReference>
<organism evidence="7 8">
    <name type="scientific">Exophiala aquamarina CBS 119918</name>
    <dbReference type="NCBI Taxonomy" id="1182545"/>
    <lineage>
        <taxon>Eukaryota</taxon>
        <taxon>Fungi</taxon>
        <taxon>Dikarya</taxon>
        <taxon>Ascomycota</taxon>
        <taxon>Pezizomycotina</taxon>
        <taxon>Eurotiomycetes</taxon>
        <taxon>Chaetothyriomycetidae</taxon>
        <taxon>Chaetothyriales</taxon>
        <taxon>Herpotrichiellaceae</taxon>
        <taxon>Exophiala</taxon>
    </lineage>
</organism>
<dbReference type="Pfam" id="PF11951">
    <property type="entry name" value="Fungal_trans_2"/>
    <property type="match status" value="1"/>
</dbReference>
<evidence type="ECO:0000256" key="1">
    <source>
        <dbReference type="ARBA" id="ARBA00004123"/>
    </source>
</evidence>
<keyword evidence="2" id="KW-0805">Transcription regulation</keyword>
<dbReference type="SUPFAM" id="SSF57701">
    <property type="entry name" value="Zn2/Cys6 DNA-binding domain"/>
    <property type="match status" value="1"/>
</dbReference>
<name>A0A072P2S9_9EURO</name>
<dbReference type="PANTHER" id="PTHR37534:SF46">
    <property type="entry name" value="ZN(II)2CYS6 TRANSCRIPTION FACTOR (EUROFUNG)"/>
    <property type="match status" value="1"/>
</dbReference>
<dbReference type="PROSITE" id="PS50048">
    <property type="entry name" value="ZN2_CY6_FUNGAL_2"/>
    <property type="match status" value="1"/>
</dbReference>
<dbReference type="GO" id="GO:0005634">
    <property type="term" value="C:nucleus"/>
    <property type="evidence" value="ECO:0007669"/>
    <property type="project" value="UniProtKB-SubCell"/>
</dbReference>
<reference evidence="7 8" key="1">
    <citation type="submission" date="2013-03" db="EMBL/GenBank/DDBJ databases">
        <title>The Genome Sequence of Exophiala aquamarina CBS 119918.</title>
        <authorList>
            <consortium name="The Broad Institute Genomics Platform"/>
            <person name="Cuomo C."/>
            <person name="de Hoog S."/>
            <person name="Gorbushina A."/>
            <person name="Walker B."/>
            <person name="Young S.K."/>
            <person name="Zeng Q."/>
            <person name="Gargeya S."/>
            <person name="Fitzgerald M."/>
            <person name="Haas B."/>
            <person name="Abouelleil A."/>
            <person name="Allen A.W."/>
            <person name="Alvarado L."/>
            <person name="Arachchi H.M."/>
            <person name="Berlin A.M."/>
            <person name="Chapman S.B."/>
            <person name="Gainer-Dewar J."/>
            <person name="Goldberg J."/>
            <person name="Griggs A."/>
            <person name="Gujja S."/>
            <person name="Hansen M."/>
            <person name="Howarth C."/>
            <person name="Imamovic A."/>
            <person name="Ireland A."/>
            <person name="Larimer J."/>
            <person name="McCowan C."/>
            <person name="Murphy C."/>
            <person name="Pearson M."/>
            <person name="Poon T.W."/>
            <person name="Priest M."/>
            <person name="Roberts A."/>
            <person name="Saif S."/>
            <person name="Shea T."/>
            <person name="Sisk P."/>
            <person name="Sykes S."/>
            <person name="Wortman J."/>
            <person name="Nusbaum C."/>
            <person name="Birren B."/>
        </authorList>
    </citation>
    <scope>NUCLEOTIDE SEQUENCE [LARGE SCALE GENOMIC DNA]</scope>
    <source>
        <strain evidence="7 8">CBS 119918</strain>
    </source>
</reference>
<dbReference type="GO" id="GO:0003677">
    <property type="term" value="F:DNA binding"/>
    <property type="evidence" value="ECO:0007669"/>
    <property type="project" value="UniProtKB-KW"/>
</dbReference>
<evidence type="ECO:0000313" key="7">
    <source>
        <dbReference type="EMBL" id="KEF54404.1"/>
    </source>
</evidence>
<dbReference type="Gene3D" id="4.10.240.10">
    <property type="entry name" value="Zn(2)-C6 fungal-type DNA-binding domain"/>
    <property type="match status" value="1"/>
</dbReference>
<dbReference type="Proteomes" id="UP000027920">
    <property type="component" value="Unassembled WGS sequence"/>
</dbReference>
<dbReference type="InterPro" id="IPR001138">
    <property type="entry name" value="Zn2Cys6_DnaBD"/>
</dbReference>
<dbReference type="PANTHER" id="PTHR37534">
    <property type="entry name" value="TRANSCRIPTIONAL ACTIVATOR PROTEIN UGA3"/>
    <property type="match status" value="1"/>
</dbReference>
<dbReference type="HOGENOM" id="CLU_017936_0_0_1"/>
<evidence type="ECO:0000313" key="8">
    <source>
        <dbReference type="Proteomes" id="UP000027920"/>
    </source>
</evidence>
<dbReference type="OrthoDB" id="648861at2759"/>
<dbReference type="EMBL" id="AMGV01000010">
    <property type="protein sequence ID" value="KEF54404.1"/>
    <property type="molecule type" value="Genomic_DNA"/>
</dbReference>
<dbReference type="GO" id="GO:0000981">
    <property type="term" value="F:DNA-binding transcription factor activity, RNA polymerase II-specific"/>
    <property type="evidence" value="ECO:0007669"/>
    <property type="project" value="InterPro"/>
</dbReference>
<evidence type="ECO:0000259" key="6">
    <source>
        <dbReference type="PROSITE" id="PS50048"/>
    </source>
</evidence>
<dbReference type="SMART" id="SM00066">
    <property type="entry name" value="GAL4"/>
    <property type="match status" value="1"/>
</dbReference>
<dbReference type="GeneID" id="25284479"/>
<accession>A0A072P2S9</accession>
<feature type="domain" description="Zn(2)-C6 fungal-type" evidence="6">
    <location>
        <begin position="8"/>
        <end position="37"/>
    </location>
</feature>
<protein>
    <recommendedName>
        <fullName evidence="6">Zn(2)-C6 fungal-type domain-containing protein</fullName>
    </recommendedName>
</protein>
<dbReference type="InterPro" id="IPR036864">
    <property type="entry name" value="Zn2-C6_fun-type_DNA-bd_sf"/>
</dbReference>